<name>A0ABT5E0G2_9BACT</name>
<evidence type="ECO:0000256" key="1">
    <source>
        <dbReference type="SAM" id="MobiDB-lite"/>
    </source>
</evidence>
<protein>
    <recommendedName>
        <fullName evidence="5">Lipoprotein</fullName>
    </recommendedName>
</protein>
<reference evidence="3 4" key="1">
    <citation type="submission" date="2022-11" db="EMBL/GenBank/DDBJ databases">
        <title>Minimal conservation of predation-associated metabolite biosynthetic gene clusters underscores biosynthetic potential of Myxococcota including descriptions for ten novel species: Archangium lansinium sp. nov., Myxococcus landrumus sp. nov., Nannocystis bai.</title>
        <authorList>
            <person name="Ahearne A."/>
            <person name="Stevens C."/>
            <person name="Dowd S."/>
        </authorList>
    </citation>
    <scope>NUCLEOTIDE SEQUENCE [LARGE SCALE GENOMIC DNA]</scope>
    <source>
        <strain evidence="3 4">BB15-2</strain>
    </source>
</reference>
<sequence>MRHVVKATLAGLLFGSAALAACFNAPSDAVQFACDPDDGGECPGGYECRIDGCCHREDTPDDDSVGACKLGAPGASGGGPPEPTTGTSTSGDSTGDDTDPTGATTMTGASSTS</sequence>
<keyword evidence="4" id="KW-1185">Reference proteome</keyword>
<comment type="caution">
    <text evidence="3">The sequence shown here is derived from an EMBL/GenBank/DDBJ whole genome shotgun (WGS) entry which is preliminary data.</text>
</comment>
<feature type="signal peptide" evidence="2">
    <location>
        <begin position="1"/>
        <end position="20"/>
    </location>
</feature>
<evidence type="ECO:0000313" key="4">
    <source>
        <dbReference type="Proteomes" id="UP001221686"/>
    </source>
</evidence>
<feature type="compositionally biased region" description="Low complexity" evidence="1">
    <location>
        <begin position="84"/>
        <end position="93"/>
    </location>
</feature>
<keyword evidence="2" id="KW-0732">Signal</keyword>
<accession>A0ABT5E0G2</accession>
<organism evidence="3 4">
    <name type="scientific">Nannocystis bainbridge</name>
    <dbReference type="NCBI Taxonomy" id="2995303"/>
    <lineage>
        <taxon>Bacteria</taxon>
        <taxon>Pseudomonadati</taxon>
        <taxon>Myxococcota</taxon>
        <taxon>Polyangia</taxon>
        <taxon>Nannocystales</taxon>
        <taxon>Nannocystaceae</taxon>
        <taxon>Nannocystis</taxon>
    </lineage>
</organism>
<feature type="compositionally biased region" description="Low complexity" evidence="1">
    <location>
        <begin position="100"/>
        <end position="113"/>
    </location>
</feature>
<feature type="region of interest" description="Disordered" evidence="1">
    <location>
        <begin position="59"/>
        <end position="113"/>
    </location>
</feature>
<dbReference type="Proteomes" id="UP001221686">
    <property type="component" value="Unassembled WGS sequence"/>
</dbReference>
<dbReference type="PROSITE" id="PS51257">
    <property type="entry name" value="PROKAR_LIPOPROTEIN"/>
    <property type="match status" value="1"/>
</dbReference>
<evidence type="ECO:0000313" key="3">
    <source>
        <dbReference type="EMBL" id="MDC0719367.1"/>
    </source>
</evidence>
<gene>
    <name evidence="3" type="ORF">POL25_20850</name>
</gene>
<dbReference type="RefSeq" id="WP_272087877.1">
    <property type="nucleotide sequence ID" value="NZ_JAQNDL010000002.1"/>
</dbReference>
<evidence type="ECO:0000256" key="2">
    <source>
        <dbReference type="SAM" id="SignalP"/>
    </source>
</evidence>
<feature type="chain" id="PRO_5047491418" description="Lipoprotein" evidence="2">
    <location>
        <begin position="21"/>
        <end position="113"/>
    </location>
</feature>
<evidence type="ECO:0008006" key="5">
    <source>
        <dbReference type="Google" id="ProtNLM"/>
    </source>
</evidence>
<dbReference type="EMBL" id="JAQNDL010000002">
    <property type="protein sequence ID" value="MDC0719367.1"/>
    <property type="molecule type" value="Genomic_DNA"/>
</dbReference>
<proteinExistence type="predicted"/>